<dbReference type="Proteomes" id="UP000077115">
    <property type="component" value="Unassembled WGS sequence"/>
</dbReference>
<dbReference type="VEuPathDB" id="FungiDB:BDEG_20085"/>
<feature type="transmembrane region" description="Helical" evidence="1">
    <location>
        <begin position="184"/>
        <end position="205"/>
    </location>
</feature>
<reference evidence="2 3" key="1">
    <citation type="submission" date="2006-10" db="EMBL/GenBank/DDBJ databases">
        <title>The Genome Sequence of Batrachochytrium dendrobatidis JEL423.</title>
        <authorList>
            <consortium name="The Broad Institute Genome Sequencing Platform"/>
            <person name="Birren B."/>
            <person name="Lander E."/>
            <person name="Galagan J."/>
            <person name="Cuomo C."/>
            <person name="Devon K."/>
            <person name="Jaffe D."/>
            <person name="Butler J."/>
            <person name="Alvarez P."/>
            <person name="Gnerre S."/>
            <person name="Grabherr M."/>
            <person name="Kleber M."/>
            <person name="Mauceli E."/>
            <person name="Brockman W."/>
            <person name="Young S."/>
            <person name="LaButti K."/>
            <person name="Sykes S."/>
            <person name="DeCaprio D."/>
            <person name="Crawford M."/>
            <person name="Koehrsen M."/>
            <person name="Engels R."/>
            <person name="Montgomery P."/>
            <person name="Pearson M."/>
            <person name="Howarth C."/>
            <person name="Larson L."/>
            <person name="White J."/>
            <person name="O'Leary S."/>
            <person name="Kodira C."/>
            <person name="Zeng Q."/>
            <person name="Yandava C."/>
            <person name="Alvarado L."/>
            <person name="Longcore J."/>
            <person name="James T."/>
        </authorList>
    </citation>
    <scope>NUCLEOTIDE SEQUENCE [LARGE SCALE GENOMIC DNA]</scope>
    <source>
        <strain evidence="2 3">JEL423</strain>
    </source>
</reference>
<dbReference type="OrthoDB" id="2143984at2759"/>
<name>A0A177W810_BATDL</name>
<feature type="transmembrane region" description="Helical" evidence="1">
    <location>
        <begin position="340"/>
        <end position="358"/>
    </location>
</feature>
<reference evidence="2 3" key="2">
    <citation type="submission" date="2016-05" db="EMBL/GenBank/DDBJ databases">
        <title>Lineage-specific infection strategies underlie the spectrum of fungal disease in amphibians.</title>
        <authorList>
            <person name="Cuomo C.A."/>
            <person name="Farrer R.A."/>
            <person name="James T."/>
            <person name="Longcore J."/>
            <person name="Birren B."/>
        </authorList>
    </citation>
    <scope>NUCLEOTIDE SEQUENCE [LARGE SCALE GENOMIC DNA]</scope>
    <source>
        <strain evidence="2 3">JEL423</strain>
    </source>
</reference>
<keyword evidence="1" id="KW-1133">Transmembrane helix</keyword>
<gene>
    <name evidence="2" type="ORF">BDEG_20085</name>
</gene>
<organism evidence="2 3">
    <name type="scientific">Batrachochytrium dendrobatidis (strain JEL423)</name>
    <dbReference type="NCBI Taxonomy" id="403673"/>
    <lineage>
        <taxon>Eukaryota</taxon>
        <taxon>Fungi</taxon>
        <taxon>Fungi incertae sedis</taxon>
        <taxon>Chytridiomycota</taxon>
        <taxon>Chytridiomycota incertae sedis</taxon>
        <taxon>Chytridiomycetes</taxon>
        <taxon>Rhizophydiales</taxon>
        <taxon>Rhizophydiales incertae sedis</taxon>
        <taxon>Batrachochytrium</taxon>
    </lineage>
</organism>
<evidence type="ECO:0000256" key="1">
    <source>
        <dbReference type="SAM" id="Phobius"/>
    </source>
</evidence>
<keyword evidence="1" id="KW-0472">Membrane</keyword>
<keyword evidence="1" id="KW-0812">Transmembrane</keyword>
<accession>A0A177W810</accession>
<dbReference type="AlphaFoldDB" id="A0A177W810"/>
<proteinExistence type="predicted"/>
<protein>
    <submittedName>
        <fullName evidence="2">Uncharacterized protein</fullName>
    </submittedName>
</protein>
<feature type="transmembrane region" description="Helical" evidence="1">
    <location>
        <begin position="303"/>
        <end position="320"/>
    </location>
</feature>
<sequence length="393" mass="46299">MADSNRRTHKRSPSFDPGIYFSQEDRFPEKTLSFHHQIYEHRYRLYRAYEAAVPKTSPVSDEDDQACFLDFIDTVCIDMRISYGLSMYLLHLYICTTMWSRVFYCVQPFSTDFSTLQHLLQNTTPSSYIASIMSYFLPWKWQLPFLRISCSTRPFMFVDLLDEIQLVYYLAAFISYHFYPALDAWLAIYGMHLINGMLCMAFWFGDPTRSAQWTLSGHANTSTGYFGSWNALYTPLIMWWVYLLGRRNYMGILSWQHMERIEMQKRMHASIDAEISKTSQHEFTKSELHSIFINRLVGATESWVYFIWSYVAPVIVPLLWRCVLRPNVPEGGDLSEKTPWIWTMVLSVMCTFALRLWVSFLSFQMQCVTWFVPYVSGFVINKFEKSVSIGIIY</sequence>
<evidence type="ECO:0000313" key="2">
    <source>
        <dbReference type="EMBL" id="OAJ35852.1"/>
    </source>
</evidence>
<feature type="transmembrane region" description="Helical" evidence="1">
    <location>
        <begin position="225"/>
        <end position="245"/>
    </location>
</feature>
<dbReference type="EMBL" id="DS022300">
    <property type="protein sequence ID" value="OAJ35852.1"/>
    <property type="molecule type" value="Genomic_DNA"/>
</dbReference>
<evidence type="ECO:0000313" key="3">
    <source>
        <dbReference type="Proteomes" id="UP000077115"/>
    </source>
</evidence>